<gene>
    <name evidence="6" type="ORF">GGD88_000621</name>
</gene>
<dbReference type="PROSITE" id="PS50894">
    <property type="entry name" value="HPT"/>
    <property type="match status" value="1"/>
</dbReference>
<keyword evidence="3" id="KW-0597">Phosphoprotein</keyword>
<keyword evidence="7" id="KW-1185">Reference proteome</keyword>
<dbReference type="GO" id="GO:0004672">
    <property type="term" value="F:protein kinase activity"/>
    <property type="evidence" value="ECO:0007669"/>
    <property type="project" value="UniProtKB-ARBA"/>
</dbReference>
<reference evidence="6 7" key="1">
    <citation type="submission" date="2020-08" db="EMBL/GenBank/DDBJ databases">
        <title>Genome sequencing of Purple Non-Sulfur Bacteria from various extreme environments.</title>
        <authorList>
            <person name="Mayer M."/>
        </authorList>
    </citation>
    <scope>NUCLEOTIDE SEQUENCE [LARGE SCALE GENOMIC DNA]</scope>
    <source>
        <strain evidence="6 7">JA135</strain>
    </source>
</reference>
<accession>A0A7W6RYI4</accession>
<dbReference type="InterPro" id="IPR008207">
    <property type="entry name" value="Sig_transdc_His_kin_Hpt_dom"/>
</dbReference>
<evidence type="ECO:0000256" key="2">
    <source>
        <dbReference type="PROSITE-ProRule" id="PRU00110"/>
    </source>
</evidence>
<evidence type="ECO:0000313" key="7">
    <source>
        <dbReference type="Proteomes" id="UP000555728"/>
    </source>
</evidence>
<dbReference type="GO" id="GO:0000160">
    <property type="term" value="P:phosphorelay signal transduction system"/>
    <property type="evidence" value="ECO:0007669"/>
    <property type="project" value="UniProtKB-KW"/>
</dbReference>
<dbReference type="RefSeq" id="WP_184431620.1">
    <property type="nucleotide sequence ID" value="NZ_JACIGI010000004.1"/>
</dbReference>
<feature type="modified residue" description="4-aspartylphosphate" evidence="3">
    <location>
        <position position="318"/>
    </location>
</feature>
<evidence type="ECO:0000313" key="6">
    <source>
        <dbReference type="EMBL" id="MBB4284907.1"/>
    </source>
</evidence>
<sequence length="543" mass="54903">MTDPAGHGGHSGPVRRSVTLFVDQARGQVAALERAVADAGPGDADAALGAARGLAHTLAGAAGSMGFPDLGRLAAALEILLEGASTHGPSRRVWAQIRVLAHRVVGRVEALSVDDSSLVTGPGPAPPPAPLAPGLPGARVLVAWGGTGTVEAGSSVAERLALYGWKVRLVADTTTADEGLTAQTGVKPDLVVVDLDALPEGVATLTRLTGPDGPWSGVPWCGAAAQPSAALRMRVVAAGAAGLLSVPLTADAVVDRHADLREGGHEEAVRVLVLEGEPTLANLWRWILEGAGALVDVVDGPDAVPFGGSDDPDEGIWDAVLLAAPDASDGAATLAMALRRDPGLAAVGLVLLVPSPDLGPVASTLARGGDAVMTAPVEPDLLAATVLGQAARAQAARRRAGREGGGPVLLRGTLERRLAYRMGRARALDMPLSVGWLGPGDTEAGGAVEDWAAADRGLARLLRERVRPNDLLGRGPGDGLVVGLPAVTDADAATLLATVRDAFAGLVPDTPLAVGWAGLTDPDAPADETAAGLIARARFRARA</sequence>
<dbReference type="AlphaFoldDB" id="A0A7W6RYI4"/>
<organism evidence="6 7">
    <name type="scientific">Roseospira goensis</name>
    <dbReference type="NCBI Taxonomy" id="391922"/>
    <lineage>
        <taxon>Bacteria</taxon>
        <taxon>Pseudomonadati</taxon>
        <taxon>Pseudomonadota</taxon>
        <taxon>Alphaproteobacteria</taxon>
        <taxon>Rhodospirillales</taxon>
        <taxon>Rhodospirillaceae</taxon>
        <taxon>Roseospira</taxon>
    </lineage>
</organism>
<evidence type="ECO:0000259" key="4">
    <source>
        <dbReference type="PROSITE" id="PS50110"/>
    </source>
</evidence>
<name>A0A7W6RYI4_9PROT</name>
<feature type="domain" description="Response regulatory" evidence="4">
    <location>
        <begin position="270"/>
        <end position="390"/>
    </location>
</feature>
<feature type="modified residue" description="Phosphohistidine" evidence="2">
    <location>
        <position position="56"/>
    </location>
</feature>
<dbReference type="SUPFAM" id="SSF47226">
    <property type="entry name" value="Histidine-containing phosphotransfer domain, HPT domain"/>
    <property type="match status" value="1"/>
</dbReference>
<evidence type="ECO:0000256" key="3">
    <source>
        <dbReference type="PROSITE-ProRule" id="PRU00169"/>
    </source>
</evidence>
<proteinExistence type="predicted"/>
<dbReference type="InterPro" id="IPR036641">
    <property type="entry name" value="HPT_dom_sf"/>
</dbReference>
<dbReference type="InterPro" id="IPR001789">
    <property type="entry name" value="Sig_transdc_resp-reg_receiver"/>
</dbReference>
<dbReference type="PROSITE" id="PS50110">
    <property type="entry name" value="RESPONSE_REGULATORY"/>
    <property type="match status" value="1"/>
</dbReference>
<evidence type="ECO:0000259" key="5">
    <source>
        <dbReference type="PROSITE" id="PS50894"/>
    </source>
</evidence>
<dbReference type="InterPro" id="IPR011006">
    <property type="entry name" value="CheY-like_superfamily"/>
</dbReference>
<dbReference type="Pfam" id="PF01627">
    <property type="entry name" value="Hpt"/>
    <property type="match status" value="1"/>
</dbReference>
<dbReference type="CDD" id="cd00088">
    <property type="entry name" value="HPT"/>
    <property type="match status" value="1"/>
</dbReference>
<dbReference type="Gene3D" id="1.20.120.160">
    <property type="entry name" value="HPT domain"/>
    <property type="match status" value="1"/>
</dbReference>
<dbReference type="Proteomes" id="UP000555728">
    <property type="component" value="Unassembled WGS sequence"/>
</dbReference>
<keyword evidence="1" id="KW-0902">Two-component regulatory system</keyword>
<dbReference type="SMART" id="SM00073">
    <property type="entry name" value="HPT"/>
    <property type="match status" value="1"/>
</dbReference>
<comment type="caution">
    <text evidence="6">The sequence shown here is derived from an EMBL/GenBank/DDBJ whole genome shotgun (WGS) entry which is preliminary data.</text>
</comment>
<evidence type="ECO:0000256" key="1">
    <source>
        <dbReference type="ARBA" id="ARBA00023012"/>
    </source>
</evidence>
<dbReference type="SUPFAM" id="SSF52172">
    <property type="entry name" value="CheY-like"/>
    <property type="match status" value="1"/>
</dbReference>
<dbReference type="EMBL" id="JACIGI010000004">
    <property type="protein sequence ID" value="MBB4284907.1"/>
    <property type="molecule type" value="Genomic_DNA"/>
</dbReference>
<protein>
    <submittedName>
        <fullName evidence="6">HPt (Histidine-containing phosphotransfer) domain-containing protein/CheY-like chemotaxis protein</fullName>
    </submittedName>
</protein>
<feature type="domain" description="HPt" evidence="5">
    <location>
        <begin position="10"/>
        <end position="114"/>
    </location>
</feature>
<dbReference type="Gene3D" id="3.40.50.2300">
    <property type="match status" value="1"/>
</dbReference>